<evidence type="ECO:0000313" key="3">
    <source>
        <dbReference type="Proteomes" id="UP000807309"/>
    </source>
</evidence>
<protein>
    <submittedName>
        <fullName evidence="2">Helix-turn-helix transcriptional regulator</fullName>
    </submittedName>
</protein>
<keyword evidence="3" id="KW-1185">Reference proteome</keyword>
<name>A0ABS0CDX3_9NOCA</name>
<dbReference type="EMBL" id="JADLRE010000023">
    <property type="protein sequence ID" value="MBF6228555.1"/>
    <property type="molecule type" value="Genomic_DNA"/>
</dbReference>
<dbReference type="InterPro" id="IPR010982">
    <property type="entry name" value="Lambda_DNA-bd_dom_sf"/>
</dbReference>
<evidence type="ECO:0000259" key="1">
    <source>
        <dbReference type="PROSITE" id="PS50943"/>
    </source>
</evidence>
<dbReference type="PROSITE" id="PS50943">
    <property type="entry name" value="HTH_CROC1"/>
    <property type="match status" value="1"/>
</dbReference>
<dbReference type="CDD" id="cd00093">
    <property type="entry name" value="HTH_XRE"/>
    <property type="match status" value="1"/>
</dbReference>
<dbReference type="InterPro" id="IPR001387">
    <property type="entry name" value="Cro/C1-type_HTH"/>
</dbReference>
<dbReference type="Proteomes" id="UP000807309">
    <property type="component" value="Unassembled WGS sequence"/>
</dbReference>
<reference evidence="2 3" key="1">
    <citation type="submission" date="2020-10" db="EMBL/GenBank/DDBJ databases">
        <title>Identification of Nocardia species via Next-generation sequencing and recognition of intraspecies genetic diversity.</title>
        <authorList>
            <person name="Li P."/>
            <person name="Li P."/>
            <person name="Lu B."/>
        </authorList>
    </citation>
    <scope>NUCLEOTIDE SEQUENCE [LARGE SCALE GENOMIC DNA]</scope>
    <source>
        <strain evidence="2 3">N-11</strain>
    </source>
</reference>
<organism evidence="2 3">
    <name type="scientific">Nocardia abscessus</name>
    <dbReference type="NCBI Taxonomy" id="120957"/>
    <lineage>
        <taxon>Bacteria</taxon>
        <taxon>Bacillati</taxon>
        <taxon>Actinomycetota</taxon>
        <taxon>Actinomycetes</taxon>
        <taxon>Mycobacteriales</taxon>
        <taxon>Nocardiaceae</taxon>
        <taxon>Nocardia</taxon>
    </lineage>
</organism>
<comment type="caution">
    <text evidence="2">The sequence shown here is derived from an EMBL/GenBank/DDBJ whole genome shotgun (WGS) entry which is preliminary data.</text>
</comment>
<dbReference type="SUPFAM" id="SSF47413">
    <property type="entry name" value="lambda repressor-like DNA-binding domains"/>
    <property type="match status" value="1"/>
</dbReference>
<dbReference type="Gene3D" id="1.25.40.10">
    <property type="entry name" value="Tetratricopeptide repeat domain"/>
    <property type="match status" value="1"/>
</dbReference>
<feature type="domain" description="HTH cro/C1-type" evidence="1">
    <location>
        <begin position="15"/>
        <end position="72"/>
    </location>
</feature>
<dbReference type="SUPFAM" id="SSF48452">
    <property type="entry name" value="TPR-like"/>
    <property type="match status" value="1"/>
</dbReference>
<dbReference type="SMART" id="SM00530">
    <property type="entry name" value="HTH_XRE"/>
    <property type="match status" value="1"/>
</dbReference>
<accession>A0ABS0CDX3</accession>
<proteinExistence type="predicted"/>
<dbReference type="Gene3D" id="1.10.260.40">
    <property type="entry name" value="lambda repressor-like DNA-binding domains"/>
    <property type="match status" value="1"/>
</dbReference>
<dbReference type="Pfam" id="PF13560">
    <property type="entry name" value="HTH_31"/>
    <property type="match status" value="1"/>
</dbReference>
<gene>
    <name evidence="2" type="ORF">IU470_26040</name>
</gene>
<evidence type="ECO:0000313" key="2">
    <source>
        <dbReference type="EMBL" id="MBF6228555.1"/>
    </source>
</evidence>
<dbReference type="InterPro" id="IPR011990">
    <property type="entry name" value="TPR-like_helical_dom_sf"/>
</dbReference>
<sequence>MGMDGGSPPDIGERLRAARQAAGLSLAELAARIPFSRSYLGHVETGTRVASADVVAAYMRACGEMTCDPVTLVSVLGRADVDRRSFLRTSVYSAALSATAPASQSDMARLVRVDDAASVGMSEVRAVQGITDAFLRLDEVKGGGIGRTAVAEFLSTDVASLLRSRFADSKVRSAAFSAAAELAYLAGFKAHDAGEDGIAQRYFLSALRLAEESGVPGQDGFCFRILGLHATDVRQPQHAAELAERGVAAARDKVCLDTMSLFLVGLARCYAETGQHRAARNTLRKAEPWIDTEIITELPRWAALWCPNKASVARQTSKAFSALGDHAEAERYLYLSHSMWNPETHTRIHALSAAETGLIRWRLGRHEDAAKLWRSALPILSAVSSERASKVLRKVRKAAPELFAAT</sequence>